<keyword evidence="1 5" id="KW-0169">Cobalamin biosynthesis</keyword>
<gene>
    <name evidence="5" type="primary">cbiD</name>
    <name evidence="6" type="ORF">GCM10009765_52230</name>
</gene>
<evidence type="ECO:0000256" key="1">
    <source>
        <dbReference type="ARBA" id="ARBA00022573"/>
    </source>
</evidence>
<dbReference type="Pfam" id="PF01888">
    <property type="entry name" value="CbiD"/>
    <property type="match status" value="1"/>
</dbReference>
<evidence type="ECO:0000256" key="3">
    <source>
        <dbReference type="ARBA" id="ARBA00022679"/>
    </source>
</evidence>
<comment type="caution">
    <text evidence="6">The sequence shown here is derived from an EMBL/GenBank/DDBJ whole genome shotgun (WGS) entry which is preliminary data.</text>
</comment>
<evidence type="ECO:0000256" key="4">
    <source>
        <dbReference type="ARBA" id="ARBA00022691"/>
    </source>
</evidence>
<sequence length="355" mass="36142">MKATGLRYGWTTGACATAAATAAYTALLTGDFPDPVQITLPRGQRPTFALTRESLRIGAATAAIVKDAGDDPDVTHGAVISVTVRPGGAGITFVAGPGVGTVTKPGLPLPVGEPAINPVPRRMITEHLAAVAALHGGSGDVVVEVAIENGEEIARKTWNPRLGILGGLSILGTTGIVVPYSCSAWIDSIRRGIDVARAAGHQHVAGCTGSTSEQVAAALYDLPADALLDMGDFAGAVLKYLRRHPVPRLTVAGGIGKLSKLADGHLDLHSGRSQVNPDLLATLTALAGGSPALVEQVRTANTALAALHLCQAANLPLGDLIAARALTTALEVLRGAPVTVDIVVIDRAGTIVGRA</sequence>
<dbReference type="EMBL" id="BAAANY010000020">
    <property type="protein sequence ID" value="GAA1696537.1"/>
    <property type="molecule type" value="Genomic_DNA"/>
</dbReference>
<keyword evidence="3 5" id="KW-0808">Transferase</keyword>
<protein>
    <recommendedName>
        <fullName evidence="5">Cobalt-precorrin-5B C(1)-methyltransferase</fullName>
        <ecNumber evidence="5">2.1.1.195</ecNumber>
    </recommendedName>
    <alternativeName>
        <fullName evidence="5">Cobalt-precorrin-6A synthase</fullName>
    </alternativeName>
</protein>
<dbReference type="InterPro" id="IPR002748">
    <property type="entry name" value="CbiD"/>
</dbReference>
<proteinExistence type="inferred from homology"/>
<organism evidence="6 7">
    <name type="scientific">Fodinicola feengrottensis</name>
    <dbReference type="NCBI Taxonomy" id="435914"/>
    <lineage>
        <taxon>Bacteria</taxon>
        <taxon>Bacillati</taxon>
        <taxon>Actinomycetota</taxon>
        <taxon>Actinomycetes</taxon>
        <taxon>Mycobacteriales</taxon>
        <taxon>Fodinicola</taxon>
    </lineage>
</organism>
<reference evidence="7" key="1">
    <citation type="journal article" date="2019" name="Int. J. Syst. Evol. Microbiol.">
        <title>The Global Catalogue of Microorganisms (GCM) 10K type strain sequencing project: providing services to taxonomists for standard genome sequencing and annotation.</title>
        <authorList>
            <consortium name="The Broad Institute Genomics Platform"/>
            <consortium name="The Broad Institute Genome Sequencing Center for Infectious Disease"/>
            <person name="Wu L."/>
            <person name="Ma J."/>
        </authorList>
    </citation>
    <scope>NUCLEOTIDE SEQUENCE [LARGE SCALE GENOMIC DNA]</scope>
    <source>
        <strain evidence="7">JCM 14718</strain>
    </source>
</reference>
<comment type="catalytic activity">
    <reaction evidence="5">
        <text>Co-precorrin-5B + S-adenosyl-L-methionine = Co-precorrin-6A + S-adenosyl-L-homocysteine</text>
        <dbReference type="Rhea" id="RHEA:26285"/>
        <dbReference type="ChEBI" id="CHEBI:57856"/>
        <dbReference type="ChEBI" id="CHEBI:59789"/>
        <dbReference type="ChEBI" id="CHEBI:60063"/>
        <dbReference type="ChEBI" id="CHEBI:60064"/>
        <dbReference type="EC" id="2.1.1.195"/>
    </reaction>
</comment>
<dbReference type="SUPFAM" id="SSF111342">
    <property type="entry name" value="CbiD-like"/>
    <property type="match status" value="1"/>
</dbReference>
<dbReference type="HAMAP" id="MF_00787">
    <property type="entry name" value="CbiD"/>
    <property type="match status" value="1"/>
</dbReference>
<dbReference type="PANTHER" id="PTHR35863">
    <property type="entry name" value="COBALT-PRECORRIN-5B C(1)-METHYLTRANSFERASE"/>
    <property type="match status" value="1"/>
</dbReference>
<comment type="pathway">
    <text evidence="5">Cofactor biosynthesis; adenosylcobalamin biosynthesis; cob(II)yrinate a,c-diamide from sirohydrochlorin (anaerobic route): step 6/10.</text>
</comment>
<keyword evidence="2 5" id="KW-0489">Methyltransferase</keyword>
<dbReference type="PIRSF" id="PIRSF026782">
    <property type="entry name" value="CbiD"/>
    <property type="match status" value="1"/>
</dbReference>
<dbReference type="PANTHER" id="PTHR35863:SF1">
    <property type="entry name" value="COBALT-PRECORRIN-5B C(1)-METHYLTRANSFERASE"/>
    <property type="match status" value="1"/>
</dbReference>
<dbReference type="Gene3D" id="3.30.2110.10">
    <property type="entry name" value="CbiD-like"/>
    <property type="match status" value="1"/>
</dbReference>
<dbReference type="RefSeq" id="WP_344313091.1">
    <property type="nucleotide sequence ID" value="NZ_BAAANY010000020.1"/>
</dbReference>
<comment type="similarity">
    <text evidence="5">Belongs to the CbiD family.</text>
</comment>
<evidence type="ECO:0000313" key="6">
    <source>
        <dbReference type="EMBL" id="GAA1696537.1"/>
    </source>
</evidence>
<dbReference type="EC" id="2.1.1.195" evidence="5"/>
<comment type="function">
    <text evidence="5">Catalyzes the methylation of C-1 in cobalt-precorrin-5B to form cobalt-precorrin-6A.</text>
</comment>
<evidence type="ECO:0000313" key="7">
    <source>
        <dbReference type="Proteomes" id="UP001500618"/>
    </source>
</evidence>
<accession>A0ABN2I0C9</accession>
<keyword evidence="4 5" id="KW-0949">S-adenosyl-L-methionine</keyword>
<name>A0ABN2I0C9_9ACTN</name>
<dbReference type="InterPro" id="IPR036074">
    <property type="entry name" value="CbiD_sf"/>
</dbReference>
<evidence type="ECO:0000256" key="5">
    <source>
        <dbReference type="HAMAP-Rule" id="MF_00787"/>
    </source>
</evidence>
<evidence type="ECO:0000256" key="2">
    <source>
        <dbReference type="ARBA" id="ARBA00022603"/>
    </source>
</evidence>
<dbReference type="Proteomes" id="UP001500618">
    <property type="component" value="Unassembled WGS sequence"/>
</dbReference>
<dbReference type="NCBIfam" id="TIGR00312">
    <property type="entry name" value="cbiD"/>
    <property type="match status" value="1"/>
</dbReference>
<dbReference type="NCBIfam" id="NF000849">
    <property type="entry name" value="PRK00075.1-1"/>
    <property type="match status" value="1"/>
</dbReference>
<keyword evidence="7" id="KW-1185">Reference proteome</keyword>